<dbReference type="GO" id="GO:0016874">
    <property type="term" value="F:ligase activity"/>
    <property type="evidence" value="ECO:0007669"/>
    <property type="project" value="UniProtKB-KW"/>
</dbReference>
<sequence length="169" mass="19434">MSEPALYVMIKPPPELRAPLCGCRSAHRLDAHYPPDRRHCTMLKLGLARNWAPHRLGRLREELGALYFDPFDVALDAIDRRALRGRKGMPAPAAFHRALRRAARRCGVELPVHNFWLHLSLAYKGMGVPRREIDPIGWRVEEFQLILSDHGHEVLGRWPLVQRQYALAL</sequence>
<keyword evidence="1" id="KW-0436">Ligase</keyword>
<dbReference type="SUPFAM" id="SSF55144">
    <property type="entry name" value="LigT-like"/>
    <property type="match status" value="1"/>
</dbReference>
<accession>A0A7W6JU74</accession>
<dbReference type="Proteomes" id="UP000557392">
    <property type="component" value="Unassembled WGS sequence"/>
</dbReference>
<name>A0A7W6JU74_9SPHN</name>
<dbReference type="InterPro" id="IPR009097">
    <property type="entry name" value="Cyclic_Pdiesterase"/>
</dbReference>
<organism evidence="1 2">
    <name type="scientific">Sphingomonas kyeonggiensis</name>
    <dbReference type="NCBI Taxonomy" id="1268553"/>
    <lineage>
        <taxon>Bacteria</taxon>
        <taxon>Pseudomonadati</taxon>
        <taxon>Pseudomonadota</taxon>
        <taxon>Alphaproteobacteria</taxon>
        <taxon>Sphingomonadales</taxon>
        <taxon>Sphingomonadaceae</taxon>
        <taxon>Sphingomonas</taxon>
    </lineage>
</organism>
<evidence type="ECO:0000313" key="1">
    <source>
        <dbReference type="EMBL" id="MBB4099615.1"/>
    </source>
</evidence>
<dbReference type="Gene3D" id="3.90.1140.10">
    <property type="entry name" value="Cyclic phosphodiesterase"/>
    <property type="match status" value="1"/>
</dbReference>
<dbReference type="AlphaFoldDB" id="A0A7W6JU74"/>
<proteinExistence type="predicted"/>
<gene>
    <name evidence="1" type="ORF">GGR46_003187</name>
</gene>
<protein>
    <submittedName>
        <fullName evidence="1">2'-5' RNA ligase</fullName>
    </submittedName>
</protein>
<keyword evidence="2" id="KW-1185">Reference proteome</keyword>
<dbReference type="RefSeq" id="WP_183998998.1">
    <property type="nucleotide sequence ID" value="NZ_JACIEH010000003.1"/>
</dbReference>
<comment type="caution">
    <text evidence="1">The sequence shown here is derived from an EMBL/GenBank/DDBJ whole genome shotgun (WGS) entry which is preliminary data.</text>
</comment>
<reference evidence="1 2" key="1">
    <citation type="submission" date="2020-08" db="EMBL/GenBank/DDBJ databases">
        <title>Genomic Encyclopedia of Type Strains, Phase IV (KMG-IV): sequencing the most valuable type-strain genomes for metagenomic binning, comparative biology and taxonomic classification.</title>
        <authorList>
            <person name="Goeker M."/>
        </authorList>
    </citation>
    <scope>NUCLEOTIDE SEQUENCE [LARGE SCALE GENOMIC DNA]</scope>
    <source>
        <strain evidence="1 2">DSM 101806</strain>
    </source>
</reference>
<evidence type="ECO:0000313" key="2">
    <source>
        <dbReference type="Proteomes" id="UP000557392"/>
    </source>
</evidence>
<dbReference type="EMBL" id="JACIEH010000003">
    <property type="protein sequence ID" value="MBB4099615.1"/>
    <property type="molecule type" value="Genomic_DNA"/>
</dbReference>